<dbReference type="AlphaFoldDB" id="A0A2K9MJR5"/>
<organism evidence="1 2">
    <name type="scientific">Paracoccus jeotgali</name>
    <dbReference type="NCBI Taxonomy" id="2065379"/>
    <lineage>
        <taxon>Bacteria</taxon>
        <taxon>Pseudomonadati</taxon>
        <taxon>Pseudomonadota</taxon>
        <taxon>Alphaproteobacteria</taxon>
        <taxon>Rhodobacterales</taxon>
        <taxon>Paracoccaceae</taxon>
        <taxon>Paracoccus</taxon>
    </lineage>
</organism>
<dbReference type="EMBL" id="CP025584">
    <property type="protein sequence ID" value="AUM75844.1"/>
    <property type="molecule type" value="Genomic_DNA"/>
</dbReference>
<name>A0A2K9MJR5_9RHOB</name>
<dbReference type="KEGG" id="paru:CYR75_15630"/>
<evidence type="ECO:0000313" key="1">
    <source>
        <dbReference type="EMBL" id="AUM75844.1"/>
    </source>
</evidence>
<keyword evidence="1" id="KW-0614">Plasmid</keyword>
<sequence>MRNRQLRYDGYDLELMQLRPAHLVVETAAFADCFGWQHALTLNDPSATTELAALVRKARAVGINCVLLHDSTDQRFPLASRITGLFHHVVADAEDVLAALDRSALEA</sequence>
<keyword evidence="2" id="KW-1185">Reference proteome</keyword>
<geneLocation type="plasmid" evidence="2">
    <name>pcba4604-01</name>
</geneLocation>
<evidence type="ECO:0000313" key="2">
    <source>
        <dbReference type="Proteomes" id="UP000234882"/>
    </source>
</evidence>
<proteinExistence type="predicted"/>
<dbReference type="Proteomes" id="UP000234882">
    <property type="component" value="Plasmid pCBA4604-01"/>
</dbReference>
<reference evidence="1 2" key="1">
    <citation type="submission" date="2017-12" db="EMBL/GenBank/DDBJ databases">
        <title>Genomic analysis of Paracoccus sp. CBA4604.</title>
        <authorList>
            <person name="Roh S.W."/>
            <person name="Kim J.Y."/>
            <person name="Kim J.S."/>
        </authorList>
    </citation>
    <scope>NUCLEOTIDE SEQUENCE [LARGE SCALE GENOMIC DNA]</scope>
    <source>
        <strain evidence="1 2">CBA4604</strain>
        <plasmid evidence="2">pcba4604-01</plasmid>
    </source>
</reference>
<gene>
    <name evidence="1" type="ORF">CYR75_15630</name>
</gene>
<protein>
    <submittedName>
        <fullName evidence="1">Uncharacterized protein</fullName>
    </submittedName>
</protein>
<accession>A0A2K9MJR5</accession>